<evidence type="ECO:0000313" key="1">
    <source>
        <dbReference type="EMBL" id="KGE86253.1"/>
    </source>
</evidence>
<gene>
    <name evidence="1" type="ORF">IX84_22820</name>
</gene>
<organism evidence="1 2">
    <name type="scientific">Phaeodactylibacter xiamenensis</name>
    <dbReference type="NCBI Taxonomy" id="1524460"/>
    <lineage>
        <taxon>Bacteria</taxon>
        <taxon>Pseudomonadati</taxon>
        <taxon>Bacteroidota</taxon>
        <taxon>Saprospiria</taxon>
        <taxon>Saprospirales</taxon>
        <taxon>Haliscomenobacteraceae</taxon>
        <taxon>Phaeodactylibacter</taxon>
    </lineage>
</organism>
<dbReference type="AlphaFoldDB" id="A0A098S371"/>
<proteinExistence type="predicted"/>
<dbReference type="RefSeq" id="WP_044225790.1">
    <property type="nucleotide sequence ID" value="NZ_JBKAGJ010000013.1"/>
</dbReference>
<evidence type="ECO:0000313" key="2">
    <source>
        <dbReference type="Proteomes" id="UP000029736"/>
    </source>
</evidence>
<protein>
    <submittedName>
        <fullName evidence="1">Uncharacterized protein</fullName>
    </submittedName>
</protein>
<sequence length="83" mass="9383">MTKKHSTPLTAEQLLNDDQFVRTVLESRSSVATYHQTHLRQFGDVADVVEDARSAILSMQRHFQAKSPSQKTLATILEKIRSS</sequence>
<dbReference type="Proteomes" id="UP000029736">
    <property type="component" value="Unassembled WGS sequence"/>
</dbReference>
<dbReference type="STRING" id="1524460.IX84_22820"/>
<comment type="caution">
    <text evidence="1">The sequence shown here is derived from an EMBL/GenBank/DDBJ whole genome shotgun (WGS) entry which is preliminary data.</text>
</comment>
<keyword evidence="2" id="KW-1185">Reference proteome</keyword>
<name>A0A098S371_9BACT</name>
<accession>A0A098S371</accession>
<dbReference type="EMBL" id="JPOS01000081">
    <property type="protein sequence ID" value="KGE86253.1"/>
    <property type="molecule type" value="Genomic_DNA"/>
</dbReference>
<reference evidence="1 2" key="1">
    <citation type="journal article" date="2014" name="Int. J. Syst. Evol. Microbiol.">
        <title>Phaeodactylibacter xiamenensis gen. nov., sp. nov., a member of the family Saprospiraceae isolated from the marine alga Phaeodactylum tricornutum.</title>
        <authorList>
            <person name="Chen Z.Jr."/>
            <person name="Lei X."/>
            <person name="Lai Q."/>
            <person name="Li Y."/>
            <person name="Zhang B."/>
            <person name="Zhang J."/>
            <person name="Zhang H."/>
            <person name="Yang L."/>
            <person name="Zheng W."/>
            <person name="Tian Y."/>
            <person name="Yu Z."/>
            <person name="Xu H.Jr."/>
            <person name="Zheng T."/>
        </authorList>
    </citation>
    <scope>NUCLEOTIDE SEQUENCE [LARGE SCALE GENOMIC DNA]</scope>
    <source>
        <strain evidence="1 2">KD52</strain>
    </source>
</reference>